<dbReference type="OrthoDB" id="16390at10239"/>
<evidence type="ECO:0000256" key="5">
    <source>
        <dbReference type="ARBA" id="ARBA00023027"/>
    </source>
</evidence>
<comment type="pathway">
    <text evidence="1">Cofactor biosynthesis; NAD(+) biosynthesis.</text>
</comment>
<protein>
    <submittedName>
        <fullName evidence="7">NAD+ synthetase</fullName>
    </submittedName>
</protein>
<dbReference type="GO" id="GO:0004359">
    <property type="term" value="F:glutaminase activity"/>
    <property type="evidence" value="ECO:0007669"/>
    <property type="project" value="InterPro"/>
</dbReference>
<dbReference type="PANTHER" id="PTHR23090:SF9">
    <property type="entry name" value="GLUTAMINE-DEPENDENT NAD(+) SYNTHETASE"/>
    <property type="match status" value="1"/>
</dbReference>
<dbReference type="GO" id="GO:0005524">
    <property type="term" value="F:ATP binding"/>
    <property type="evidence" value="ECO:0007669"/>
    <property type="project" value="UniProtKB-KW"/>
</dbReference>
<evidence type="ECO:0000313" key="8">
    <source>
        <dbReference type="Proteomes" id="UP000006527"/>
    </source>
</evidence>
<dbReference type="InterPro" id="IPR003694">
    <property type="entry name" value="NAD_synthase"/>
</dbReference>
<accession>E3SLH5</accession>
<keyword evidence="5" id="KW-0520">NAD</keyword>
<evidence type="ECO:0000259" key="6">
    <source>
        <dbReference type="Pfam" id="PF02540"/>
    </source>
</evidence>
<dbReference type="InterPro" id="IPR014729">
    <property type="entry name" value="Rossmann-like_a/b/a_fold"/>
</dbReference>
<keyword evidence="4" id="KW-0067">ATP-binding</keyword>
<dbReference type="UniPathway" id="UPA00253"/>
<dbReference type="InterPro" id="IPR022310">
    <property type="entry name" value="NAD/GMP_synthase"/>
</dbReference>
<dbReference type="KEGG" id="vg:10328826"/>
<dbReference type="Pfam" id="PF02540">
    <property type="entry name" value="NAD_synthase"/>
    <property type="match status" value="1"/>
</dbReference>
<keyword evidence="3" id="KW-0547">Nucleotide-binding</keyword>
<dbReference type="Gene3D" id="3.40.50.620">
    <property type="entry name" value="HUPs"/>
    <property type="match status" value="1"/>
</dbReference>
<dbReference type="SUPFAM" id="SSF52402">
    <property type="entry name" value="Adenine nucleotide alpha hydrolases-like"/>
    <property type="match status" value="1"/>
</dbReference>
<evidence type="ECO:0000256" key="3">
    <source>
        <dbReference type="ARBA" id="ARBA00022741"/>
    </source>
</evidence>
<evidence type="ECO:0000256" key="4">
    <source>
        <dbReference type="ARBA" id="ARBA00022840"/>
    </source>
</evidence>
<organism evidence="7 8">
    <name type="scientific">Synechococcus phage S-SSM7</name>
    <dbReference type="NCBI Taxonomy" id="445686"/>
    <lineage>
        <taxon>Viruses</taxon>
        <taxon>Duplodnaviria</taxon>
        <taxon>Heunggongvirae</taxon>
        <taxon>Uroviricota</taxon>
        <taxon>Caudoviricetes</taxon>
        <taxon>Pantevenvirales</taxon>
        <taxon>Kyanoviridae</taxon>
        <taxon>Lipsvirus</taxon>
        <taxon>Lipsvirus ssm7</taxon>
    </lineage>
</organism>
<dbReference type="GeneID" id="10328826"/>
<evidence type="ECO:0000313" key="7">
    <source>
        <dbReference type="EMBL" id="ADO98323.1"/>
    </source>
</evidence>
<dbReference type="PANTHER" id="PTHR23090">
    <property type="entry name" value="NH 3 /GLUTAMINE-DEPENDENT NAD + SYNTHETASE"/>
    <property type="match status" value="1"/>
</dbReference>
<keyword evidence="2" id="KW-0436">Ligase</keyword>
<reference evidence="7 8" key="1">
    <citation type="journal article" date="2010" name="Environ. Microbiol.">
        <title>Genomic analysis of oceanic cyanobacterial myoviruses compared with T4-like myoviruses from diverse hosts and environments.</title>
        <authorList>
            <person name="Sullivan M.B."/>
            <person name="Huang K.H."/>
            <person name="Ignacio-Espinoza J.C."/>
            <person name="Berlin A.M."/>
            <person name="Kelly L."/>
            <person name="Weigele P.R."/>
            <person name="DeFrancesco A.S."/>
            <person name="Kern S.E."/>
            <person name="Thompson L.R."/>
            <person name="Young S."/>
            <person name="Yandava C."/>
            <person name="Fu R."/>
            <person name="Krastins B."/>
            <person name="Chase M."/>
            <person name="Sarracino D."/>
            <person name="Osburne M.S."/>
            <person name="Henn M.R."/>
            <person name="Chisholm S.W."/>
        </authorList>
    </citation>
    <scope>NUCLEOTIDE SEQUENCE [LARGE SCALE GENOMIC DNA]</scope>
    <source>
        <strain evidence="7">8109-3</strain>
    </source>
</reference>
<sequence>MNRIQDYKSLTIDMVGWLCKYAHDNNVDSFVVGVSGGIDSAVASTLAVRTGLPTYVIGMPLNQNIEQETLSDAHMFWLAKNYPNVKHLKADLSESYAKLMSDLTNEFGLEYTGNPLAKANTKSRLRMVTLYHVAANVGGIVVGTGNKVEDYGVGFYTKYGDGGVDIAPIADLYKSEVRELGRELGVIPEIINATPTDGLWEDGRNDEDQIGASYEQLEEAMETGAGPGLEILQKFNAQNKHKMDPIPTYKLEV</sequence>
<keyword evidence="8" id="KW-1185">Reference proteome</keyword>
<name>E3SLH5_9CAUD</name>
<dbReference type="GO" id="GO:0009435">
    <property type="term" value="P:NAD+ biosynthetic process"/>
    <property type="evidence" value="ECO:0007669"/>
    <property type="project" value="UniProtKB-UniPathway"/>
</dbReference>
<proteinExistence type="predicted"/>
<feature type="domain" description="NAD/GMP synthase" evidence="6">
    <location>
        <begin position="14"/>
        <end position="222"/>
    </location>
</feature>
<evidence type="ECO:0000256" key="1">
    <source>
        <dbReference type="ARBA" id="ARBA00004790"/>
    </source>
</evidence>
<dbReference type="CDD" id="cd00553">
    <property type="entry name" value="NAD_synthase"/>
    <property type="match status" value="1"/>
</dbReference>
<dbReference type="EMBL" id="GU071098">
    <property type="protein sequence ID" value="ADO98323.1"/>
    <property type="molecule type" value="Genomic_DNA"/>
</dbReference>
<dbReference type="NCBIfam" id="TIGR00552">
    <property type="entry name" value="nadE"/>
    <property type="match status" value="1"/>
</dbReference>
<gene>
    <name evidence="7" type="ORF">SSSM7_258</name>
</gene>
<dbReference type="Proteomes" id="UP000006527">
    <property type="component" value="Segment"/>
</dbReference>
<evidence type="ECO:0000256" key="2">
    <source>
        <dbReference type="ARBA" id="ARBA00022598"/>
    </source>
</evidence>
<dbReference type="GO" id="GO:0003952">
    <property type="term" value="F:NAD+ synthase (glutamine-hydrolyzing) activity"/>
    <property type="evidence" value="ECO:0007669"/>
    <property type="project" value="InterPro"/>
</dbReference>
<dbReference type="RefSeq" id="YP_004324310.1">
    <property type="nucleotide sequence ID" value="NC_015287.1"/>
</dbReference>